<dbReference type="PANTHER" id="PTHR11078:SF3">
    <property type="entry name" value="ANTITERMINATION NUSB DOMAIN-CONTAINING PROTEIN"/>
    <property type="match status" value="1"/>
</dbReference>
<feature type="domain" description="NusB/RsmB/TIM44" evidence="7">
    <location>
        <begin position="5"/>
        <end position="144"/>
    </location>
</feature>
<keyword evidence="3 6" id="KW-0694">RNA-binding</keyword>
<evidence type="ECO:0000313" key="8">
    <source>
        <dbReference type="EMBL" id="MFD1411981.1"/>
    </source>
</evidence>
<comment type="similarity">
    <text evidence="1 6">Belongs to the NusB family.</text>
</comment>
<evidence type="ECO:0000256" key="5">
    <source>
        <dbReference type="ARBA" id="ARBA00023163"/>
    </source>
</evidence>
<dbReference type="Gene3D" id="1.10.940.10">
    <property type="entry name" value="NusB-like"/>
    <property type="match status" value="1"/>
</dbReference>
<evidence type="ECO:0000259" key="7">
    <source>
        <dbReference type="Pfam" id="PF01029"/>
    </source>
</evidence>
<dbReference type="InterPro" id="IPR006027">
    <property type="entry name" value="NusB_RsmB_TIM44"/>
</dbReference>
<dbReference type="RefSeq" id="WP_125649175.1">
    <property type="nucleotide sequence ID" value="NZ_JBHTOH010000091.1"/>
</dbReference>
<keyword evidence="2 6" id="KW-0889">Transcription antitermination</keyword>
<organism evidence="8 9">
    <name type="scientific">Lapidilactobacillus gannanensis</name>
    <dbReference type="NCBI Taxonomy" id="2486002"/>
    <lineage>
        <taxon>Bacteria</taxon>
        <taxon>Bacillati</taxon>
        <taxon>Bacillota</taxon>
        <taxon>Bacilli</taxon>
        <taxon>Lactobacillales</taxon>
        <taxon>Lactobacillaceae</taxon>
        <taxon>Lapidilactobacillus</taxon>
    </lineage>
</organism>
<evidence type="ECO:0000256" key="1">
    <source>
        <dbReference type="ARBA" id="ARBA00005952"/>
    </source>
</evidence>
<proteinExistence type="inferred from homology"/>
<evidence type="ECO:0000256" key="4">
    <source>
        <dbReference type="ARBA" id="ARBA00023015"/>
    </source>
</evidence>
<dbReference type="HAMAP" id="MF_00073">
    <property type="entry name" value="NusB"/>
    <property type="match status" value="1"/>
</dbReference>
<protein>
    <recommendedName>
        <fullName evidence="6">Transcription antitermination protein NusB</fullName>
    </recommendedName>
    <alternativeName>
        <fullName evidence="6">Antitermination factor NusB</fullName>
    </alternativeName>
</protein>
<dbReference type="PANTHER" id="PTHR11078">
    <property type="entry name" value="N UTILIZATION SUBSTANCE PROTEIN B-RELATED"/>
    <property type="match status" value="1"/>
</dbReference>
<dbReference type="Proteomes" id="UP001597191">
    <property type="component" value="Unassembled WGS sequence"/>
</dbReference>
<name>A0ABW4BQA3_9LACO</name>
<dbReference type="InterPro" id="IPR035926">
    <property type="entry name" value="NusB-like_sf"/>
</dbReference>
<keyword evidence="4 6" id="KW-0805">Transcription regulation</keyword>
<dbReference type="InterPro" id="IPR011605">
    <property type="entry name" value="NusB_fam"/>
</dbReference>
<comment type="function">
    <text evidence="6">Involved in transcription antitermination. Required for transcription of ribosomal RNA (rRNA) genes. Binds specifically to the boxA antiterminator sequence of the ribosomal RNA (rrn) operons.</text>
</comment>
<gene>
    <name evidence="6 8" type="primary">nusB</name>
    <name evidence="8" type="ORF">ACFQ4R_10365</name>
</gene>
<dbReference type="EMBL" id="JBHTOH010000091">
    <property type="protein sequence ID" value="MFD1411981.1"/>
    <property type="molecule type" value="Genomic_DNA"/>
</dbReference>
<evidence type="ECO:0000313" key="9">
    <source>
        <dbReference type="Proteomes" id="UP001597191"/>
    </source>
</evidence>
<dbReference type="Pfam" id="PF01029">
    <property type="entry name" value="NusB"/>
    <property type="match status" value="1"/>
</dbReference>
<keyword evidence="5 6" id="KW-0804">Transcription</keyword>
<evidence type="ECO:0000256" key="3">
    <source>
        <dbReference type="ARBA" id="ARBA00022884"/>
    </source>
</evidence>
<comment type="caution">
    <text evidence="8">The sequence shown here is derived from an EMBL/GenBank/DDBJ whole genome shotgun (WGS) entry which is preliminary data.</text>
</comment>
<dbReference type="NCBIfam" id="NF001223">
    <property type="entry name" value="PRK00202.1-1"/>
    <property type="match status" value="1"/>
</dbReference>
<sequence length="150" mass="16671">MLDRHQTRKLAFQALFMLASNPDLSIPRALQIVLAIQENHQDDDQTPVVLDKSDPNQVYLETLVTEVSAKQTELDQALTPKLKKGWTLARLSRTDLILLRIGLDEIQNQPTIPNAVAINEAIQLAKEFSDANAEKFINGVLASFLPAATK</sequence>
<reference evidence="9" key="1">
    <citation type="journal article" date="2019" name="Int. J. Syst. Evol. Microbiol.">
        <title>The Global Catalogue of Microorganisms (GCM) 10K type strain sequencing project: providing services to taxonomists for standard genome sequencing and annotation.</title>
        <authorList>
            <consortium name="The Broad Institute Genomics Platform"/>
            <consortium name="The Broad Institute Genome Sequencing Center for Infectious Disease"/>
            <person name="Wu L."/>
            <person name="Ma J."/>
        </authorList>
    </citation>
    <scope>NUCLEOTIDE SEQUENCE [LARGE SCALE GENOMIC DNA]</scope>
    <source>
        <strain evidence="9">CCM 8937</strain>
    </source>
</reference>
<dbReference type="SUPFAM" id="SSF48013">
    <property type="entry name" value="NusB-like"/>
    <property type="match status" value="1"/>
</dbReference>
<accession>A0ABW4BQA3</accession>
<evidence type="ECO:0000256" key="2">
    <source>
        <dbReference type="ARBA" id="ARBA00022814"/>
    </source>
</evidence>
<keyword evidence="9" id="KW-1185">Reference proteome</keyword>
<evidence type="ECO:0000256" key="6">
    <source>
        <dbReference type="HAMAP-Rule" id="MF_00073"/>
    </source>
</evidence>
<dbReference type="NCBIfam" id="TIGR01951">
    <property type="entry name" value="nusB"/>
    <property type="match status" value="1"/>
</dbReference>